<reference evidence="5 6" key="1">
    <citation type="submission" date="2024-03" db="EMBL/GenBank/DDBJ databases">
        <title>Aquirufa genome sequencing.</title>
        <authorList>
            <person name="Pitt A."/>
            <person name="Hahn M.W."/>
        </authorList>
    </citation>
    <scope>NUCLEOTIDE SEQUENCE [LARGE SCALE GENOMIC DNA]</scope>
    <source>
        <strain evidence="5 6">HETE-83D</strain>
    </source>
</reference>
<name>A0ABW6DIK3_9BACT</name>
<sequence length="418" mass="47342">MAYRSVFVYADWEGLPEEKMLMGQLQSELLRGKEVFSFVYSKEWLSSNFAQILDPDLIFSEGLQYLSDDKTNFGLFLDSSPDRWGRVLLRRREAAMARLEKRAMQNLTELDFLLGVFDGNRIGGLRYKREMNGSFLDDNKQYAVPAWTSIRELEQISLRLESEEAVQDPDYLRWLSLLVAPGSSLGGARPKASVADVNGHLWIAKFPSGQDTFDVGGWELVTHRLALKAGLEMAEAKAKIYSTKHHTFLTKRFDRTSAGKRKHFASAMTLLGYSDGQDGASYLELADFIIQQGANVSSDLVQLWRRMAFSIAVSNVDDHLRNHGFLWSKEGWILSPAYDINPVETGTGLHLNISDVDNALDWDLLRETAPFFRIEAERAEKIIVEVKTAVQGWEKEAKAVGIPLLERDLKANAFRMAF</sequence>
<dbReference type="EMBL" id="JBBKXX010000002">
    <property type="protein sequence ID" value="MFD3408517.1"/>
    <property type="molecule type" value="Genomic_DNA"/>
</dbReference>
<keyword evidence="2" id="KW-0808">Transferase</keyword>
<comment type="caution">
    <text evidence="5">The sequence shown here is derived from an EMBL/GenBank/DDBJ whole genome shotgun (WGS) entry which is preliminary data.</text>
</comment>
<evidence type="ECO:0000313" key="5">
    <source>
        <dbReference type="EMBL" id="MFD3408517.1"/>
    </source>
</evidence>
<protein>
    <submittedName>
        <fullName evidence="5">HipA domain-containing protein</fullName>
    </submittedName>
</protein>
<dbReference type="PANTHER" id="PTHR37419:SF8">
    <property type="entry name" value="TOXIN YJJJ"/>
    <property type="match status" value="1"/>
</dbReference>
<keyword evidence="6" id="KW-1185">Reference proteome</keyword>
<feature type="domain" description="HipA-like C-terminal" evidence="4">
    <location>
        <begin position="183"/>
        <end position="393"/>
    </location>
</feature>
<evidence type="ECO:0000256" key="2">
    <source>
        <dbReference type="ARBA" id="ARBA00022679"/>
    </source>
</evidence>
<evidence type="ECO:0000259" key="4">
    <source>
        <dbReference type="Pfam" id="PF07804"/>
    </source>
</evidence>
<gene>
    <name evidence="5" type="ORF">SKC37_07605</name>
</gene>
<evidence type="ECO:0000256" key="3">
    <source>
        <dbReference type="ARBA" id="ARBA00022777"/>
    </source>
</evidence>
<comment type="similarity">
    <text evidence="1">Belongs to the HipA Ser/Thr kinase family.</text>
</comment>
<accession>A0ABW6DIK3</accession>
<organism evidence="5 6">
    <name type="scientific">Aquirufa esocilacus</name>
    <dbReference type="NCBI Taxonomy" id="3096513"/>
    <lineage>
        <taxon>Bacteria</taxon>
        <taxon>Pseudomonadati</taxon>
        <taxon>Bacteroidota</taxon>
        <taxon>Cytophagia</taxon>
        <taxon>Cytophagales</taxon>
        <taxon>Flectobacillaceae</taxon>
        <taxon>Aquirufa</taxon>
    </lineage>
</organism>
<dbReference type="Pfam" id="PF07804">
    <property type="entry name" value="HipA_C"/>
    <property type="match status" value="1"/>
</dbReference>
<dbReference type="InterPro" id="IPR052028">
    <property type="entry name" value="HipA_Ser/Thr_kinase"/>
</dbReference>
<keyword evidence="3" id="KW-0418">Kinase</keyword>
<evidence type="ECO:0000313" key="6">
    <source>
        <dbReference type="Proteomes" id="UP001598019"/>
    </source>
</evidence>
<dbReference type="RefSeq" id="WP_377980899.1">
    <property type="nucleotide sequence ID" value="NZ_JBBKXX010000002.1"/>
</dbReference>
<dbReference type="InterPro" id="IPR012893">
    <property type="entry name" value="HipA-like_C"/>
</dbReference>
<evidence type="ECO:0000256" key="1">
    <source>
        <dbReference type="ARBA" id="ARBA00010164"/>
    </source>
</evidence>
<proteinExistence type="inferred from homology"/>
<dbReference type="PANTHER" id="PTHR37419">
    <property type="entry name" value="SERINE/THREONINE-PROTEIN KINASE TOXIN HIPA"/>
    <property type="match status" value="1"/>
</dbReference>
<dbReference type="Proteomes" id="UP001598019">
    <property type="component" value="Unassembled WGS sequence"/>
</dbReference>